<sequence>MSDSLKTYPLPYPFPDGRVWAAIRNGIVVNMVYMDHLPDDMEFQAYRQQSRGALAKEGEVWTGAVKTGRFVPQFESRDVRHTSKLNAAREVRA</sequence>
<accession>A0A1J5T404</accession>
<evidence type="ECO:0000313" key="1">
    <source>
        <dbReference type="EMBL" id="OIR10989.1"/>
    </source>
</evidence>
<organism evidence="1">
    <name type="scientific">mine drainage metagenome</name>
    <dbReference type="NCBI Taxonomy" id="410659"/>
    <lineage>
        <taxon>unclassified sequences</taxon>
        <taxon>metagenomes</taxon>
        <taxon>ecological metagenomes</taxon>
    </lineage>
</organism>
<comment type="caution">
    <text evidence="1">The sequence shown here is derived from an EMBL/GenBank/DDBJ whole genome shotgun (WGS) entry which is preliminary data.</text>
</comment>
<name>A0A1J5T404_9ZZZZ</name>
<protein>
    <submittedName>
        <fullName evidence="1">Uncharacterized protein</fullName>
    </submittedName>
</protein>
<proteinExistence type="predicted"/>
<gene>
    <name evidence="1" type="ORF">GALL_71600</name>
</gene>
<dbReference type="AlphaFoldDB" id="A0A1J5T404"/>
<reference evidence="1" key="1">
    <citation type="submission" date="2016-10" db="EMBL/GenBank/DDBJ databases">
        <title>Sequence of Gallionella enrichment culture.</title>
        <authorList>
            <person name="Poehlein A."/>
            <person name="Muehling M."/>
            <person name="Daniel R."/>
        </authorList>
    </citation>
    <scope>NUCLEOTIDE SEQUENCE</scope>
</reference>
<dbReference type="EMBL" id="MLJW01000021">
    <property type="protein sequence ID" value="OIR10989.1"/>
    <property type="molecule type" value="Genomic_DNA"/>
</dbReference>